<comment type="caution">
    <text evidence="2">The sequence shown here is derived from an EMBL/GenBank/DDBJ whole genome shotgun (WGS) entry which is preliminary data.</text>
</comment>
<proteinExistence type="predicted"/>
<dbReference type="InterPro" id="IPR009998">
    <property type="entry name" value="YfaZ"/>
</dbReference>
<dbReference type="Proteomes" id="UP000294914">
    <property type="component" value="Unassembled WGS sequence"/>
</dbReference>
<protein>
    <submittedName>
        <fullName evidence="2">YfaZ</fullName>
    </submittedName>
</protein>
<dbReference type="OrthoDB" id="6399250at2"/>
<dbReference type="Pfam" id="PF07437">
    <property type="entry name" value="YfaZ"/>
    <property type="match status" value="1"/>
</dbReference>
<feature type="chain" id="PRO_5020868958" evidence="1">
    <location>
        <begin position="21"/>
        <end position="192"/>
    </location>
</feature>
<dbReference type="AlphaFoldDB" id="A0A4R8IPZ6"/>
<accession>A0A4R8IPZ6</accession>
<keyword evidence="1" id="KW-0732">Signal</keyword>
<gene>
    <name evidence="2" type="ORF">EDC23_2390</name>
</gene>
<organism evidence="2 3">
    <name type="scientific">Thiohalophilus thiocyanatoxydans</name>
    <dbReference type="NCBI Taxonomy" id="381308"/>
    <lineage>
        <taxon>Bacteria</taxon>
        <taxon>Pseudomonadati</taxon>
        <taxon>Pseudomonadota</taxon>
        <taxon>Gammaproteobacteria</taxon>
        <taxon>Thiohalomonadales</taxon>
        <taxon>Thiohalophilaceae</taxon>
        <taxon>Thiohalophilus</taxon>
    </lineage>
</organism>
<evidence type="ECO:0000256" key="1">
    <source>
        <dbReference type="SAM" id="SignalP"/>
    </source>
</evidence>
<sequence>MPSRIIQIIILTLVSSTASAEAIKAYLGDEVARFSYATDSFGEQLGRLETEFGVMFTDRDEAVRNDDFLTHLGVQVRGESLDFPLIVSIGGRAYYGEASEYNVSAVAIGGDMLLLPENWGGFGLGGFFYYAPKVVTFQDAESFTEWGLFASFQITPQASIMAGVQNIEAEIENGGGDVELEDGGFVGVDIRF</sequence>
<dbReference type="EMBL" id="SOQX01000007">
    <property type="protein sequence ID" value="TDX99606.1"/>
    <property type="molecule type" value="Genomic_DNA"/>
</dbReference>
<keyword evidence="3" id="KW-1185">Reference proteome</keyword>
<reference evidence="2 3" key="1">
    <citation type="submission" date="2019-03" db="EMBL/GenBank/DDBJ databases">
        <title>Genomic Encyclopedia of Type Strains, Phase IV (KMG-IV): sequencing the most valuable type-strain genomes for metagenomic binning, comparative biology and taxonomic classification.</title>
        <authorList>
            <person name="Goeker M."/>
        </authorList>
    </citation>
    <scope>NUCLEOTIDE SEQUENCE [LARGE SCALE GENOMIC DNA]</scope>
    <source>
        <strain evidence="2 3">DSM 16326</strain>
    </source>
</reference>
<evidence type="ECO:0000313" key="3">
    <source>
        <dbReference type="Proteomes" id="UP000294914"/>
    </source>
</evidence>
<dbReference type="RefSeq" id="WP_134084810.1">
    <property type="nucleotide sequence ID" value="NZ_SOQX01000007.1"/>
</dbReference>
<evidence type="ECO:0000313" key="2">
    <source>
        <dbReference type="EMBL" id="TDX99606.1"/>
    </source>
</evidence>
<feature type="signal peptide" evidence="1">
    <location>
        <begin position="1"/>
        <end position="20"/>
    </location>
</feature>
<name>A0A4R8IPZ6_9GAMM</name>